<dbReference type="Pfam" id="PF06985">
    <property type="entry name" value="HET"/>
    <property type="match status" value="1"/>
</dbReference>
<feature type="domain" description="Heterokaryon incompatibility" evidence="2">
    <location>
        <begin position="628"/>
        <end position="730"/>
    </location>
</feature>
<gene>
    <name evidence="3" type="ORF">CABS02_02141</name>
</gene>
<dbReference type="Proteomes" id="UP001056436">
    <property type="component" value="Unassembled WGS sequence"/>
</dbReference>
<evidence type="ECO:0000259" key="1">
    <source>
        <dbReference type="Pfam" id="PF03372"/>
    </source>
</evidence>
<dbReference type="InterPro" id="IPR005135">
    <property type="entry name" value="Endo/exonuclease/phosphatase"/>
</dbReference>
<dbReference type="SUPFAM" id="SSF56219">
    <property type="entry name" value="DNase I-like"/>
    <property type="match status" value="1"/>
</dbReference>
<accession>A0A9P9XNN9</accession>
<organism evidence="3 4">
    <name type="scientific">Colletotrichum abscissum</name>
    <dbReference type="NCBI Taxonomy" id="1671311"/>
    <lineage>
        <taxon>Eukaryota</taxon>
        <taxon>Fungi</taxon>
        <taxon>Dikarya</taxon>
        <taxon>Ascomycota</taxon>
        <taxon>Pezizomycotina</taxon>
        <taxon>Sordariomycetes</taxon>
        <taxon>Hypocreomycetidae</taxon>
        <taxon>Glomerellales</taxon>
        <taxon>Glomerellaceae</taxon>
        <taxon>Colletotrichum</taxon>
        <taxon>Colletotrichum acutatum species complex</taxon>
    </lineage>
</organism>
<reference evidence="3" key="1">
    <citation type="submission" date="2019-01" db="EMBL/GenBank/DDBJ databases">
        <title>Colletotrichum abscissum LGMF1257.</title>
        <authorList>
            <person name="Baroncelli R."/>
        </authorList>
    </citation>
    <scope>NUCLEOTIDE SEQUENCE</scope>
    <source>
        <strain evidence="3">Ca142</strain>
    </source>
</reference>
<dbReference type="InterPro" id="IPR010730">
    <property type="entry name" value="HET"/>
</dbReference>
<dbReference type="AlphaFoldDB" id="A0A9P9XNN9"/>
<dbReference type="PANTHER" id="PTHR39596:SF3">
    <property type="entry name" value="HETEROKARYON INCOMPATIBILITY DOMAIN-CONTAINING PROTEIN"/>
    <property type="match status" value="1"/>
</dbReference>
<dbReference type="PANTHER" id="PTHR39596">
    <property type="match status" value="1"/>
</dbReference>
<comment type="caution">
    <text evidence="3">The sequence shown here is derived from an EMBL/GenBank/DDBJ whole genome shotgun (WGS) entry which is preliminary data.</text>
</comment>
<evidence type="ECO:0000259" key="2">
    <source>
        <dbReference type="Pfam" id="PF06985"/>
    </source>
</evidence>
<dbReference type="Pfam" id="PF03372">
    <property type="entry name" value="Exo_endo_phos"/>
    <property type="match status" value="1"/>
</dbReference>
<protein>
    <submittedName>
        <fullName evidence="3">HET domain-containing protein</fullName>
    </submittedName>
</protein>
<dbReference type="Gene3D" id="3.60.10.10">
    <property type="entry name" value="Endonuclease/exonuclease/phosphatase"/>
    <property type="match status" value="1"/>
</dbReference>
<keyword evidence="4" id="KW-1185">Reference proteome</keyword>
<sequence>MSWSSTQQEAEGVAPIAQSWHQFEPTINTWEIVETHDVNNPPPSAPQDTTEISPHFVLATWNVEAFDQEPARRITAILDHLLNHSPSPDIIFFQEVSTTMLSALLNNSIVRDNWYSSEKDSRNWIGAPLTAFATMTLLSKAKFGHIGRAALAGLGRVSRIKYRSFYRRDALCSEVFVPSRQPGAQMTAYKRLQLVNVHLDSLSNGAACRPAQLQCVGSLLHDVGHGLVAGDFNPVTPHIDASLVEDNGLLDAWKELKGEETGYTWGVNGTERFPANRMDKVAMVGLRPLHIEVSHPMQGQHDPRQLVSLRHFDIYFHGEVLNAQYPHVPTQADALQGRFTAGISHMQVIDYYQGWLFCSLLQEFLGDLYKWQKYTSWTYDDQQRLKTISLSTKTLHEDLASLRASGPLASIRSGDAYEEHLKECLDQAFEAFDEIDFKFPGFSAAFAEEILCLASLAETLDSAVQTALVHGPVAEMDRGVQHFPESAKRPWFSKVASLLDLSSGNNKLAMIKAGWCPGDITKIGESFNTIAAFYYFSKFKADSTVADLHKDCPEYGCSLRIPAEPKHMSEGCNCPGMISFDEENLIDIYQKGDVPCFSIGRLEDGSLGIALSSCSIDEESQKDPNNHYVALSHVWSEGMGNPAANALPFCQLAYVQHWAMMAYQVVEEKEADESKDGTGIMIQTKPKIRQLNIWIDTMCCPATPGYGKNVCLSMMREIYSNANVVMVRSAVLEALEIGDIVRDPSKGVMDVAAQLYLSPYMRRMWTLQEAVLAGASRARGIGDRLCLSFADGILSLESIINLLKQAPRQEALLAYRFMAEFRDLSTHMWQLGDDDGDKPVKHSLKGFDFFLSMLTAALKYRNVTVASDEVICLATLLNLRINSTRGVLPLIGHGETPEEGMFPGYRWAPATLVQYAKYGNLYVSHSSAYPAKISDKGLHVRLPGARLTSLAATAGSFGKLLPMVSMNDRKDIHSEDEATPPSVFLAKLQADEDGWFAVRIHKGENETRESAHAESRSESSQRPNLLQLLGSRSAALIYQNANISGPGLLVSIASQPSELSALDILSLNQEPLQTTSELPVKIMPLSGGASIIAEAANNCVEELNRRVVVESRQRTGGDAVENIWEDAVVIAELLKQTAKKIVKESSAALKEALYFEVLSTKASATYEAAIERFMQYVRQVAYFGGGIRCESYPDDQDWYVD</sequence>
<feature type="domain" description="Endonuclease/exonuclease/phosphatase" evidence="1">
    <location>
        <begin position="59"/>
        <end position="281"/>
    </location>
</feature>
<dbReference type="OrthoDB" id="2426273at2759"/>
<evidence type="ECO:0000313" key="3">
    <source>
        <dbReference type="EMBL" id="KAI3557482.1"/>
    </source>
</evidence>
<proteinExistence type="predicted"/>
<dbReference type="InterPro" id="IPR036691">
    <property type="entry name" value="Endo/exonu/phosph_ase_sf"/>
</dbReference>
<evidence type="ECO:0000313" key="4">
    <source>
        <dbReference type="Proteomes" id="UP001056436"/>
    </source>
</evidence>
<dbReference type="GO" id="GO:0003824">
    <property type="term" value="F:catalytic activity"/>
    <property type="evidence" value="ECO:0007669"/>
    <property type="project" value="InterPro"/>
</dbReference>
<dbReference type="EMBL" id="SDAQ01000007">
    <property type="protein sequence ID" value="KAI3557482.1"/>
    <property type="molecule type" value="Genomic_DNA"/>
</dbReference>
<name>A0A9P9XNN9_9PEZI</name>